<dbReference type="GO" id="GO:0003697">
    <property type="term" value="F:single-stranded DNA binding"/>
    <property type="evidence" value="ECO:0007669"/>
    <property type="project" value="InterPro"/>
</dbReference>
<keyword evidence="1" id="KW-0378">Hydrolase</keyword>
<gene>
    <name evidence="2" type="ORF">KX928_17570</name>
</gene>
<evidence type="ECO:0000313" key="2">
    <source>
        <dbReference type="EMBL" id="MBW4709599.1"/>
    </source>
</evidence>
<dbReference type="Proteomes" id="UP001138661">
    <property type="component" value="Unassembled WGS sequence"/>
</dbReference>
<keyword evidence="3" id="KW-1185">Reference proteome</keyword>
<dbReference type="Pfam" id="PF02586">
    <property type="entry name" value="SRAP"/>
    <property type="match status" value="1"/>
</dbReference>
<dbReference type="EC" id="3.4.-.-" evidence="1"/>
<dbReference type="EMBL" id="JAHXDN010000005">
    <property type="protein sequence ID" value="MBW4709599.1"/>
    <property type="molecule type" value="Genomic_DNA"/>
</dbReference>
<organism evidence="2 3">
    <name type="scientific">Roseobacter insulae</name>
    <dbReference type="NCBI Taxonomy" id="2859783"/>
    <lineage>
        <taxon>Bacteria</taxon>
        <taxon>Pseudomonadati</taxon>
        <taxon>Pseudomonadota</taxon>
        <taxon>Alphaproteobacteria</taxon>
        <taxon>Rhodobacterales</taxon>
        <taxon>Roseobacteraceae</taxon>
        <taxon>Roseobacter</taxon>
    </lineage>
</organism>
<evidence type="ECO:0000256" key="1">
    <source>
        <dbReference type="RuleBase" id="RU364100"/>
    </source>
</evidence>
<dbReference type="RefSeq" id="WP_219505328.1">
    <property type="nucleotide sequence ID" value="NZ_JAHXDN010000005.1"/>
</dbReference>
<dbReference type="GO" id="GO:0006508">
    <property type="term" value="P:proteolysis"/>
    <property type="evidence" value="ECO:0007669"/>
    <property type="project" value="UniProtKB-KW"/>
</dbReference>
<name>A0A9X1FXH9_9RHOB</name>
<dbReference type="InterPro" id="IPR003738">
    <property type="entry name" value="SRAP"/>
</dbReference>
<proteinExistence type="inferred from homology"/>
<protein>
    <recommendedName>
        <fullName evidence="1">Abasic site processing protein</fullName>
        <ecNumber evidence="1">3.4.-.-</ecNumber>
    </recommendedName>
</protein>
<evidence type="ECO:0000313" key="3">
    <source>
        <dbReference type="Proteomes" id="UP001138661"/>
    </source>
</evidence>
<comment type="similarity">
    <text evidence="1">Belongs to the SOS response-associated peptidase family.</text>
</comment>
<accession>A0A9X1FXH9</accession>
<keyword evidence="1" id="KW-0645">Protease</keyword>
<reference evidence="2" key="1">
    <citation type="submission" date="2021-07" db="EMBL/GenBank/DDBJ databases">
        <title>Roseobacter insulae sp. nov., isolated from a tidal flat.</title>
        <authorList>
            <person name="Park S."/>
            <person name="Yoon J.-H."/>
        </authorList>
    </citation>
    <scope>NUCLEOTIDE SEQUENCE</scope>
    <source>
        <strain evidence="2">YSTF-M11</strain>
    </source>
</reference>
<dbReference type="PANTHER" id="PTHR13604:SF0">
    <property type="entry name" value="ABASIC SITE PROCESSING PROTEIN HMCES"/>
    <property type="match status" value="1"/>
</dbReference>
<sequence length="205" mass="23033">MCNLYSMTKSQDAIREVAKVWEDRTGNLQALPEIYRDKMAPTVREGPDGRVLSMMRWGMPSPKSKLPASGRDPGLAIVRNTKSGHWRRWLGPDNRCVVPFTSFCENDDRTKAKVWFALDESLPLAFFAGIWTEWTSIRKVRDGPTDDTLFAFLTTEPNATVAAVHKKAMPVILTTQAEVDLWLSAPMDEALTLQRPLEAGALQII</sequence>
<dbReference type="GO" id="GO:0008233">
    <property type="term" value="F:peptidase activity"/>
    <property type="evidence" value="ECO:0007669"/>
    <property type="project" value="UniProtKB-KW"/>
</dbReference>
<dbReference type="GO" id="GO:0106300">
    <property type="term" value="P:protein-DNA covalent cross-linking repair"/>
    <property type="evidence" value="ECO:0007669"/>
    <property type="project" value="InterPro"/>
</dbReference>
<dbReference type="PANTHER" id="PTHR13604">
    <property type="entry name" value="DC12-RELATED"/>
    <property type="match status" value="1"/>
</dbReference>
<comment type="caution">
    <text evidence="2">The sequence shown here is derived from an EMBL/GenBank/DDBJ whole genome shotgun (WGS) entry which is preliminary data.</text>
</comment>
<dbReference type="AlphaFoldDB" id="A0A9X1FXH9"/>